<sequence>MCGCCILRDHRCLLFPLLRGDSFRRLSAFTRSHGWGASTSFAKVVVSQENFERPVSERWQEIVQLVKDEYLSTTQVHPWIVGFSGGKDSTVVAHAVFEALLAIPPSQRTRHVHIVSNDTMVESPLVMAHLDDVTAKIQDAVDSLDLPLTIARTKPDLDKTFWVLLIGKGYPSPNSQMRWCTDRLKIQPTSTYIKDNISKFGAAIVVLGVRRLESIRRMMTVDKYENVRGTNLNEHSSIAGAYIFRPIVDLTTDDVWEILGSFPAPWGGTHQKLFQLYRDAEGGECPVVLSKDEAPGCGTKNSRFGCWTCTVVEKDKSLQGFIDSGQHAYRPLVAFRDWLVEIRNDPTRRSAIRRNGRLTFDATGKHIPGPFTIQARMEILERLLAVQAEFGGCLITEDEQDLIHKIWATELQQEERLANAG</sequence>
<dbReference type="Gene3D" id="3.40.50.620">
    <property type="entry name" value="HUPs"/>
    <property type="match status" value="1"/>
</dbReference>
<dbReference type="PANTHER" id="PTHR43196">
    <property type="entry name" value="SULFATE ADENYLYLTRANSFERASE SUBUNIT 2"/>
    <property type="match status" value="1"/>
</dbReference>
<dbReference type="Pfam" id="PF01507">
    <property type="entry name" value="PAPS_reduct"/>
    <property type="match status" value="1"/>
</dbReference>
<dbReference type="NCBIfam" id="TIGR03183">
    <property type="entry name" value="DNA_S_dndC"/>
    <property type="match status" value="1"/>
</dbReference>
<reference evidence="2 3" key="1">
    <citation type="submission" date="2020-01" db="EMBL/GenBank/DDBJ databases">
        <title>Novel species isolated from a subtropical stream in China.</title>
        <authorList>
            <person name="Lu H."/>
        </authorList>
    </citation>
    <scope>NUCLEOTIDE SEQUENCE [LARGE SCALE GENOMIC DNA]</scope>
    <source>
        <strain evidence="2 3">FT82W</strain>
    </source>
</reference>
<protein>
    <submittedName>
        <fullName evidence="2">DNA phosphorothioation system sulfurtransferase DndC</fullName>
    </submittedName>
</protein>
<dbReference type="InterPro" id="IPR014729">
    <property type="entry name" value="Rossmann-like_a/b/a_fold"/>
</dbReference>
<dbReference type="InterPro" id="IPR050128">
    <property type="entry name" value="Sulfate_adenylyltrnsfr_sub2"/>
</dbReference>
<accession>A0A845G039</accession>
<proteinExistence type="predicted"/>
<gene>
    <name evidence="2" type="primary">dndC</name>
    <name evidence="2" type="ORF">GTP91_10930</name>
</gene>
<name>A0A845G039_9BURK</name>
<evidence type="ECO:0000313" key="2">
    <source>
        <dbReference type="EMBL" id="MYM87694.1"/>
    </source>
</evidence>
<feature type="domain" description="Phosphoadenosine phosphosulphate reductase" evidence="1">
    <location>
        <begin position="80"/>
        <end position="310"/>
    </location>
</feature>
<dbReference type="GO" id="GO:0016740">
    <property type="term" value="F:transferase activity"/>
    <property type="evidence" value="ECO:0007669"/>
    <property type="project" value="UniProtKB-KW"/>
</dbReference>
<evidence type="ECO:0000313" key="3">
    <source>
        <dbReference type="Proteomes" id="UP000470302"/>
    </source>
</evidence>
<dbReference type="SUPFAM" id="SSF52402">
    <property type="entry name" value="Adenine nucleotide alpha hydrolases-like"/>
    <property type="match status" value="1"/>
</dbReference>
<evidence type="ECO:0000259" key="1">
    <source>
        <dbReference type="Pfam" id="PF01507"/>
    </source>
</evidence>
<dbReference type="InterPro" id="IPR002500">
    <property type="entry name" value="PAPS_reduct_dom"/>
</dbReference>
<comment type="caution">
    <text evidence="2">The sequence shown here is derived from an EMBL/GenBank/DDBJ whole genome shotgun (WGS) entry which is preliminary data.</text>
</comment>
<dbReference type="EMBL" id="WWCW01000029">
    <property type="protein sequence ID" value="MYM87694.1"/>
    <property type="molecule type" value="Genomic_DNA"/>
</dbReference>
<dbReference type="PANTHER" id="PTHR43196:SF2">
    <property type="entry name" value="PHOSPHOADENOSINE PHOSPHOSULFATE REDUCTASE"/>
    <property type="match status" value="1"/>
</dbReference>
<dbReference type="Proteomes" id="UP000470302">
    <property type="component" value="Unassembled WGS sequence"/>
</dbReference>
<dbReference type="InterPro" id="IPR017598">
    <property type="entry name" value="SulphurTrfase_DndC"/>
</dbReference>
<keyword evidence="2" id="KW-0808">Transferase</keyword>
<dbReference type="AlphaFoldDB" id="A0A845G039"/>
<organism evidence="2 3">
    <name type="scientific">Duganella vulcania</name>
    <dbReference type="NCBI Taxonomy" id="2692166"/>
    <lineage>
        <taxon>Bacteria</taxon>
        <taxon>Pseudomonadati</taxon>
        <taxon>Pseudomonadota</taxon>
        <taxon>Betaproteobacteria</taxon>
        <taxon>Burkholderiales</taxon>
        <taxon>Oxalobacteraceae</taxon>
        <taxon>Telluria group</taxon>
        <taxon>Duganella</taxon>
    </lineage>
</organism>